<dbReference type="EMBL" id="WHVB01000023">
    <property type="protein sequence ID" value="KAF8471477.1"/>
    <property type="molecule type" value="Genomic_DNA"/>
</dbReference>
<comment type="cofactor">
    <cofactor evidence="1 3">
        <name>FAD</name>
        <dbReference type="ChEBI" id="CHEBI:57692"/>
    </cofactor>
</comment>
<feature type="binding site" evidence="3">
    <location>
        <begin position="472"/>
        <end position="473"/>
    </location>
    <ligand>
        <name>FAD</name>
        <dbReference type="ChEBI" id="CHEBI:57692"/>
    </ligand>
</feature>
<reference evidence="6" key="2">
    <citation type="journal article" date="2020" name="Nat. Commun.">
        <title>Large-scale genome sequencing of mycorrhizal fungi provides insights into the early evolution of symbiotic traits.</title>
        <authorList>
            <person name="Miyauchi S."/>
            <person name="Kiss E."/>
            <person name="Kuo A."/>
            <person name="Drula E."/>
            <person name="Kohler A."/>
            <person name="Sanchez-Garcia M."/>
            <person name="Morin E."/>
            <person name="Andreopoulos B."/>
            <person name="Barry K.W."/>
            <person name="Bonito G."/>
            <person name="Buee M."/>
            <person name="Carver A."/>
            <person name="Chen C."/>
            <person name="Cichocki N."/>
            <person name="Clum A."/>
            <person name="Culley D."/>
            <person name="Crous P.W."/>
            <person name="Fauchery L."/>
            <person name="Girlanda M."/>
            <person name="Hayes R.D."/>
            <person name="Keri Z."/>
            <person name="LaButti K."/>
            <person name="Lipzen A."/>
            <person name="Lombard V."/>
            <person name="Magnuson J."/>
            <person name="Maillard F."/>
            <person name="Murat C."/>
            <person name="Nolan M."/>
            <person name="Ohm R.A."/>
            <person name="Pangilinan J."/>
            <person name="Pereira M.F."/>
            <person name="Perotto S."/>
            <person name="Peter M."/>
            <person name="Pfister S."/>
            <person name="Riley R."/>
            <person name="Sitrit Y."/>
            <person name="Stielow J.B."/>
            <person name="Szollosi G."/>
            <person name="Zifcakova L."/>
            <person name="Stursova M."/>
            <person name="Spatafora J.W."/>
            <person name="Tedersoo L."/>
            <person name="Vaario L.M."/>
            <person name="Yamada A."/>
            <person name="Yan M."/>
            <person name="Wang P."/>
            <person name="Xu J."/>
            <person name="Bruns T."/>
            <person name="Baldrian P."/>
            <person name="Vilgalys R."/>
            <person name="Dunand C."/>
            <person name="Henrissat B."/>
            <person name="Grigoriev I.V."/>
            <person name="Hibbett D."/>
            <person name="Nagy L.G."/>
            <person name="Martin F.M."/>
        </authorList>
    </citation>
    <scope>NUCLEOTIDE SEQUENCE</scope>
    <source>
        <strain evidence="6">Prilba</strain>
    </source>
</reference>
<evidence type="ECO:0000259" key="4">
    <source>
        <dbReference type="PROSITE" id="PS00624"/>
    </source>
</evidence>
<dbReference type="Pfam" id="PF00732">
    <property type="entry name" value="GMC_oxred_N"/>
    <property type="match status" value="1"/>
</dbReference>
<evidence type="ECO:0000313" key="6">
    <source>
        <dbReference type="EMBL" id="KAF8471477.1"/>
    </source>
</evidence>
<dbReference type="PROSITE" id="PS00624">
    <property type="entry name" value="GMC_OXRED_2"/>
    <property type="match status" value="1"/>
</dbReference>
<evidence type="ECO:0000256" key="1">
    <source>
        <dbReference type="ARBA" id="ARBA00001974"/>
    </source>
</evidence>
<evidence type="ECO:0000256" key="3">
    <source>
        <dbReference type="PIRSR" id="PIRSR000137-2"/>
    </source>
</evidence>
<dbReference type="EMBL" id="WHVB01000071">
    <property type="protein sequence ID" value="KAF8463409.1"/>
    <property type="molecule type" value="Genomic_DNA"/>
</dbReference>
<feature type="domain" description="Glucose-methanol-choline oxidoreductase N-terminal" evidence="4">
    <location>
        <begin position="211"/>
        <end position="225"/>
    </location>
</feature>
<dbReference type="GO" id="GO:0016614">
    <property type="term" value="F:oxidoreductase activity, acting on CH-OH group of donors"/>
    <property type="evidence" value="ECO:0007669"/>
    <property type="project" value="InterPro"/>
</dbReference>
<dbReference type="AlphaFoldDB" id="A0A9P5JYG6"/>
<dbReference type="Pfam" id="PF05199">
    <property type="entry name" value="GMC_oxred_C"/>
    <property type="match status" value="1"/>
</dbReference>
<dbReference type="PANTHER" id="PTHR11552:SF78">
    <property type="entry name" value="GLUCOSE-METHANOL-CHOLINE OXIDOREDUCTASE N-TERMINAL DOMAIN-CONTAINING PROTEIN"/>
    <property type="match status" value="1"/>
</dbReference>
<dbReference type="OrthoDB" id="269227at2759"/>
<dbReference type="Gene3D" id="3.50.50.60">
    <property type="entry name" value="FAD/NAD(P)-binding domain"/>
    <property type="match status" value="1"/>
</dbReference>
<feature type="binding site" evidence="3">
    <location>
        <position position="167"/>
    </location>
    <ligand>
        <name>FAD</name>
        <dbReference type="ChEBI" id="CHEBI:57692"/>
    </ligand>
</feature>
<keyword evidence="7" id="KW-1185">Reference proteome</keyword>
<dbReference type="PIRSF" id="PIRSF000137">
    <property type="entry name" value="Alcohol_oxidase"/>
    <property type="match status" value="1"/>
</dbReference>
<dbReference type="SUPFAM" id="SSF51905">
    <property type="entry name" value="FAD/NAD(P)-binding domain"/>
    <property type="match status" value="1"/>
</dbReference>
<gene>
    <name evidence="6" type="ORF">DFH94DRAFT_769797</name>
    <name evidence="5" type="ORF">DFH94DRAFT_786712</name>
</gene>
<protein>
    <submittedName>
        <fullName evidence="6">Alcohol oxidase-like protein</fullName>
    </submittedName>
</protein>
<comment type="similarity">
    <text evidence="2">Belongs to the GMC oxidoreductase family.</text>
</comment>
<dbReference type="InterPro" id="IPR000172">
    <property type="entry name" value="GMC_OxRdtase_N"/>
</dbReference>
<accession>A0A9P5JYG6</accession>
<dbReference type="Gene3D" id="3.30.560.10">
    <property type="entry name" value="Glucose Oxidase, domain 3"/>
    <property type="match status" value="1"/>
</dbReference>
<dbReference type="Proteomes" id="UP000759537">
    <property type="component" value="Unassembled WGS sequence"/>
</dbReference>
<comment type="caution">
    <text evidence="6">The sequence shown here is derived from an EMBL/GenBank/DDBJ whole genome shotgun (WGS) entry which is preliminary data.</text>
</comment>
<keyword evidence="3" id="KW-0274">FAD</keyword>
<evidence type="ECO:0000313" key="7">
    <source>
        <dbReference type="Proteomes" id="UP000759537"/>
    </source>
</evidence>
<dbReference type="PANTHER" id="PTHR11552">
    <property type="entry name" value="GLUCOSE-METHANOL-CHOLINE GMC OXIDOREDUCTASE"/>
    <property type="match status" value="1"/>
</dbReference>
<dbReference type="InterPro" id="IPR012132">
    <property type="entry name" value="GMC_OxRdtase"/>
</dbReference>
<dbReference type="SUPFAM" id="SSF54373">
    <property type="entry name" value="FAD-linked reductases, C-terminal domain"/>
    <property type="match status" value="1"/>
</dbReference>
<evidence type="ECO:0000313" key="5">
    <source>
        <dbReference type="EMBL" id="KAF8463409.1"/>
    </source>
</evidence>
<sequence length="542" mass="58584">MHESRPSAALGDRSTIVPCGQCLGGGGSVNFMMYTRASASDYDDWKTVYENPGWGSKDLIPLLKKTENYQVASGDGPTHGSDGPLNVSLATDDCGEQFLQVARAFDPARAQAPSDADTNDLSTINVYTKWPRWINGKTGVRSDVPHHLIYPLKETRPNLHISTGIHVKHVIFDEDNRATGVAFTFNPLFHPDGPTETRTVRGTKLVVLCAGSFGTPGILERSGIGGKAILEGVGVKQRVDLPGVGENYHDHNILFVPYFSADEAETLDAIFRNDKSAVEAANAEFEKTGKGLMADTGLGAGIKWRPDESELAAFGPEFKKVWDDHFANAPDKAVMWFGVLSALVGDPTLVPPRKYFTLGGYTEYPLARGHVHITHGENVSAPVDFVPGYLESMADVKTLTWAYKFTREIARRMPYFRGEPAAVHPAFAPGSAAATVPHAEGPVAFDTPRIEYSEEDERALEAYARATMSTTWHALGTCAMKPRQRGGVLDPRLNVYGVRGLKVADLSVGPANVGSNTYSTALVIGEKAAVIIAEELGIKGVV</sequence>
<organism evidence="6 7">
    <name type="scientific">Russula ochroleuca</name>
    <dbReference type="NCBI Taxonomy" id="152965"/>
    <lineage>
        <taxon>Eukaryota</taxon>
        <taxon>Fungi</taxon>
        <taxon>Dikarya</taxon>
        <taxon>Basidiomycota</taxon>
        <taxon>Agaricomycotina</taxon>
        <taxon>Agaricomycetes</taxon>
        <taxon>Russulales</taxon>
        <taxon>Russulaceae</taxon>
        <taxon>Russula</taxon>
    </lineage>
</organism>
<dbReference type="InterPro" id="IPR007867">
    <property type="entry name" value="GMC_OxRtase_C"/>
</dbReference>
<proteinExistence type="inferred from homology"/>
<evidence type="ECO:0000256" key="2">
    <source>
        <dbReference type="ARBA" id="ARBA00010790"/>
    </source>
</evidence>
<dbReference type="InterPro" id="IPR036188">
    <property type="entry name" value="FAD/NAD-bd_sf"/>
</dbReference>
<name>A0A9P5JYG6_9AGAM</name>
<reference evidence="6" key="1">
    <citation type="submission" date="2019-10" db="EMBL/GenBank/DDBJ databases">
        <authorList>
            <consortium name="DOE Joint Genome Institute"/>
            <person name="Kuo A."/>
            <person name="Miyauchi S."/>
            <person name="Kiss E."/>
            <person name="Drula E."/>
            <person name="Kohler A."/>
            <person name="Sanchez-Garcia M."/>
            <person name="Andreopoulos B."/>
            <person name="Barry K.W."/>
            <person name="Bonito G."/>
            <person name="Buee M."/>
            <person name="Carver A."/>
            <person name="Chen C."/>
            <person name="Cichocki N."/>
            <person name="Clum A."/>
            <person name="Culley D."/>
            <person name="Crous P.W."/>
            <person name="Fauchery L."/>
            <person name="Girlanda M."/>
            <person name="Hayes R."/>
            <person name="Keri Z."/>
            <person name="LaButti K."/>
            <person name="Lipzen A."/>
            <person name="Lombard V."/>
            <person name="Magnuson J."/>
            <person name="Maillard F."/>
            <person name="Morin E."/>
            <person name="Murat C."/>
            <person name="Nolan M."/>
            <person name="Ohm R."/>
            <person name="Pangilinan J."/>
            <person name="Pereira M."/>
            <person name="Perotto S."/>
            <person name="Peter M."/>
            <person name="Riley R."/>
            <person name="Sitrit Y."/>
            <person name="Stielow B."/>
            <person name="Szollosi G."/>
            <person name="Zifcakova L."/>
            <person name="Stursova M."/>
            <person name="Spatafora J.W."/>
            <person name="Tedersoo L."/>
            <person name="Vaario L.-M."/>
            <person name="Yamada A."/>
            <person name="Yan M."/>
            <person name="Wang P."/>
            <person name="Xu J."/>
            <person name="Bruns T."/>
            <person name="Baldrian P."/>
            <person name="Vilgalys R."/>
            <person name="Henrissat B."/>
            <person name="Grigoriev I.V."/>
            <person name="Hibbett D."/>
            <person name="Nagy L.G."/>
            <person name="Martin F.M."/>
        </authorList>
    </citation>
    <scope>NUCLEOTIDE SEQUENCE</scope>
    <source>
        <strain evidence="6">Prilba</strain>
    </source>
</reference>
<dbReference type="GO" id="GO:0050660">
    <property type="term" value="F:flavin adenine dinucleotide binding"/>
    <property type="evidence" value="ECO:0007669"/>
    <property type="project" value="InterPro"/>
</dbReference>
<keyword evidence="3" id="KW-0285">Flavoprotein</keyword>